<gene>
    <name evidence="2" type="ORF">HTAM1171_LOCUS11017</name>
</gene>
<accession>A0A7S2IBG6</accession>
<feature type="region of interest" description="Disordered" evidence="1">
    <location>
        <begin position="126"/>
        <end position="214"/>
    </location>
</feature>
<protein>
    <submittedName>
        <fullName evidence="2">Uncharacterized protein</fullName>
    </submittedName>
</protein>
<feature type="compositionally biased region" description="Low complexity" evidence="1">
    <location>
        <begin position="136"/>
        <end position="146"/>
    </location>
</feature>
<evidence type="ECO:0000313" key="2">
    <source>
        <dbReference type="EMBL" id="CAD9514508.1"/>
    </source>
</evidence>
<reference evidence="2" key="1">
    <citation type="submission" date="2021-01" db="EMBL/GenBank/DDBJ databases">
        <authorList>
            <person name="Corre E."/>
            <person name="Pelletier E."/>
            <person name="Niang G."/>
            <person name="Scheremetjew M."/>
            <person name="Finn R."/>
            <person name="Kale V."/>
            <person name="Holt S."/>
            <person name="Cochrane G."/>
            <person name="Meng A."/>
            <person name="Brown T."/>
            <person name="Cohen L."/>
        </authorList>
    </citation>
    <scope>NUCLEOTIDE SEQUENCE</scope>
    <source>
        <strain evidence="2">CCMP826</strain>
    </source>
</reference>
<dbReference type="EMBL" id="HBGV01017837">
    <property type="protein sequence ID" value="CAD9514508.1"/>
    <property type="molecule type" value="Transcribed_RNA"/>
</dbReference>
<feature type="region of interest" description="Disordered" evidence="1">
    <location>
        <begin position="366"/>
        <end position="387"/>
    </location>
</feature>
<feature type="region of interest" description="Disordered" evidence="1">
    <location>
        <begin position="36"/>
        <end position="57"/>
    </location>
</feature>
<feature type="compositionally biased region" description="Low complexity" evidence="1">
    <location>
        <begin position="188"/>
        <end position="198"/>
    </location>
</feature>
<feature type="compositionally biased region" description="Basic and acidic residues" evidence="1">
    <location>
        <begin position="370"/>
        <end position="379"/>
    </location>
</feature>
<feature type="compositionally biased region" description="Acidic residues" evidence="1">
    <location>
        <begin position="166"/>
        <end position="175"/>
    </location>
</feature>
<organism evidence="2">
    <name type="scientific">Helicotheca tamesis</name>
    <dbReference type="NCBI Taxonomy" id="374047"/>
    <lineage>
        <taxon>Eukaryota</taxon>
        <taxon>Sar</taxon>
        <taxon>Stramenopiles</taxon>
        <taxon>Ochrophyta</taxon>
        <taxon>Bacillariophyta</taxon>
        <taxon>Mediophyceae</taxon>
        <taxon>Lithodesmiophycidae</taxon>
        <taxon>Lithodesmiales</taxon>
        <taxon>Lithodesmiaceae</taxon>
        <taxon>Helicotheca</taxon>
    </lineage>
</organism>
<proteinExistence type="predicted"/>
<evidence type="ECO:0000256" key="1">
    <source>
        <dbReference type="SAM" id="MobiDB-lite"/>
    </source>
</evidence>
<dbReference type="AlphaFoldDB" id="A0A7S2IBG6"/>
<sequence>MGQTLTKIKIPTPKSLTALQSKYNKLLLDEVKSDIRSKQKRASQLSSPYTDANALEGGFKRGAEKTVREVQQEEFLKGAAGGSGGAAAGMQEMPEDLIKFLNEAGPVQRQVDKTQTSPRLYETLQKEEEQRALRESSSSSSSSSISAEQVSGKDKRTRRRMPMVEGLEEEGEEEENGLKGGEVEDKTYAMMTTTERTTNFSNAKMKKEEEDDDPYNVRLSNEEICQLLHLNHDGTTTITEGKAAAVSPVAKLANIHENAIMSGGGPITPQMLRQAERSAQTHLDSLLPSTSTSLTPEQETQVTNTKTAFQNTLLHTSIPILMKDTDGTLIGVWENRLEEMSLRQLEVLDLESGVVRLTVENGGVGFGGDGGKEDGDEGNKVAVDGVR</sequence>
<name>A0A7S2IBG6_9STRA</name>